<keyword evidence="4" id="KW-1185">Reference proteome</keyword>
<dbReference type="HOGENOM" id="CLU_1085090_0_0_3"/>
<dbReference type="AlphaFoldDB" id="F4XXX6"/>
<dbReference type="OrthoDB" id="8445262at2"/>
<dbReference type="EMBL" id="GL890952">
    <property type="protein sequence ID" value="EGJ30545.1"/>
    <property type="molecule type" value="Genomic_DNA"/>
</dbReference>
<proteinExistence type="predicted"/>
<keyword evidence="2" id="KW-0732">Signal</keyword>
<evidence type="ECO:0000256" key="1">
    <source>
        <dbReference type="SAM" id="MobiDB-lite"/>
    </source>
</evidence>
<evidence type="ECO:0000313" key="4">
    <source>
        <dbReference type="Proteomes" id="UP000003959"/>
    </source>
</evidence>
<dbReference type="Proteomes" id="UP000003959">
    <property type="component" value="Unassembled WGS sequence"/>
</dbReference>
<gene>
    <name evidence="3" type="ORF">LYNGBM3L_49630</name>
</gene>
<feature type="region of interest" description="Disordered" evidence="1">
    <location>
        <begin position="184"/>
        <end position="203"/>
    </location>
</feature>
<protein>
    <submittedName>
        <fullName evidence="3">Uncharacterized protein</fullName>
    </submittedName>
</protein>
<dbReference type="eggNOG" id="ENOG50340TA">
    <property type="taxonomic scope" value="Bacteria"/>
</dbReference>
<sequence>MKRLLITLLVTLVTSFCLFANEAALAICSCTNMAVAFGGTGVNICSNNTLNFSECTRSNGGTGTACPSNTYVYNCPTGANTFDPLSQGTGFKVAATYAPGSTASDCIPGQILQETITSNMPITYPKINPTTLTGNQTIGGLDLRINNNASQSYPRVGQIYQGTTRQFFGGDNYEGGATTVISSQSNTGSEWWDNPDQTKDNQTENATWRFRFISFVRGSAGQQNCSCATDIAVDWGSNVNPVTGIQRGTSGNENCR</sequence>
<evidence type="ECO:0000256" key="2">
    <source>
        <dbReference type="SAM" id="SignalP"/>
    </source>
</evidence>
<reference evidence="4" key="1">
    <citation type="journal article" date="2011" name="Proc. Natl. Acad. Sci. U.S.A.">
        <title>Genomic insights into the physiology and ecology of the marine filamentous cyanobacterium Lyngbya majuscula.</title>
        <authorList>
            <person name="Jones A.C."/>
            <person name="Monroe E.A."/>
            <person name="Podell S."/>
            <person name="Hess W.R."/>
            <person name="Klages S."/>
            <person name="Esquenazi E."/>
            <person name="Niessen S."/>
            <person name="Hoover H."/>
            <person name="Rothmann M."/>
            <person name="Lasken R.S."/>
            <person name="Yates J.R.III."/>
            <person name="Reinhardt R."/>
            <person name="Kube M."/>
            <person name="Burkart M.D."/>
            <person name="Allen E.E."/>
            <person name="Dorrestein P.C."/>
            <person name="Gerwick W.H."/>
            <person name="Gerwick L."/>
        </authorList>
    </citation>
    <scope>NUCLEOTIDE SEQUENCE [LARGE SCALE GENOMIC DNA]</scope>
    <source>
        <strain evidence="4">3L</strain>
    </source>
</reference>
<accession>F4XXX6</accession>
<name>F4XXX6_9CYAN</name>
<feature type="chain" id="PRO_5003319791" evidence="2">
    <location>
        <begin position="21"/>
        <end position="256"/>
    </location>
</feature>
<dbReference type="RefSeq" id="WP_009149682.1">
    <property type="nucleotide sequence ID" value="NZ_GL890952.1"/>
</dbReference>
<organism evidence="3 4">
    <name type="scientific">Moorena producens 3L</name>
    <dbReference type="NCBI Taxonomy" id="489825"/>
    <lineage>
        <taxon>Bacteria</taxon>
        <taxon>Bacillati</taxon>
        <taxon>Cyanobacteriota</taxon>
        <taxon>Cyanophyceae</taxon>
        <taxon>Coleofasciculales</taxon>
        <taxon>Coleofasciculaceae</taxon>
        <taxon>Moorena</taxon>
    </lineage>
</organism>
<feature type="signal peptide" evidence="2">
    <location>
        <begin position="1"/>
        <end position="20"/>
    </location>
</feature>
<evidence type="ECO:0000313" key="3">
    <source>
        <dbReference type="EMBL" id="EGJ30545.1"/>
    </source>
</evidence>